<proteinExistence type="predicted"/>
<dbReference type="AlphaFoldDB" id="K2G363"/>
<organism evidence="1">
    <name type="scientific">uncultured bacterium</name>
    <name type="common">gcode 4</name>
    <dbReference type="NCBI Taxonomy" id="1234023"/>
    <lineage>
        <taxon>Bacteria</taxon>
        <taxon>environmental samples</taxon>
    </lineage>
</organism>
<gene>
    <name evidence="1" type="ORF">ACD_3C00025G0026</name>
</gene>
<sequence>MIKSLKLPAPEIAHTYWQFILINNEVCYLWVNTYYSQEKLLLLIIKTEVFAYKWFTI</sequence>
<evidence type="ECO:0000313" key="1">
    <source>
        <dbReference type="EMBL" id="EKE28737.1"/>
    </source>
</evidence>
<name>K2G363_9BACT</name>
<comment type="caution">
    <text evidence="1">The sequence shown here is derived from an EMBL/GenBank/DDBJ whole genome shotgun (WGS) entry which is preliminary data.</text>
</comment>
<reference evidence="1" key="1">
    <citation type="journal article" date="2012" name="Science">
        <title>Fermentation, hydrogen, and sulfur metabolism in multiple uncultivated bacterial phyla.</title>
        <authorList>
            <person name="Wrighton K.C."/>
            <person name="Thomas B.C."/>
            <person name="Sharon I."/>
            <person name="Miller C.S."/>
            <person name="Castelle C.J."/>
            <person name="VerBerkmoes N.C."/>
            <person name="Wilkins M.J."/>
            <person name="Hettich R.L."/>
            <person name="Lipton M.S."/>
            <person name="Williams K.H."/>
            <person name="Long P.E."/>
            <person name="Banfield J.F."/>
        </authorList>
    </citation>
    <scope>NUCLEOTIDE SEQUENCE [LARGE SCALE GENOMIC DNA]</scope>
</reference>
<accession>K2G363</accession>
<dbReference type="EMBL" id="AMFJ01000299">
    <property type="protein sequence ID" value="EKE28737.1"/>
    <property type="molecule type" value="Genomic_DNA"/>
</dbReference>
<protein>
    <submittedName>
        <fullName evidence="1">Uncharacterized protein</fullName>
    </submittedName>
</protein>